<sequence length="81" mass="8380">MSDLQSAKGYTDAAVAEISTSGDESNAVNNLEKAAESMRAASIAASVTDPNRSKEDSTMAQQLSAMSAAAQTHMTRSAGRQ</sequence>
<dbReference type="EMBL" id="CDMY01000387">
    <property type="protein sequence ID" value="CEM08827.1"/>
    <property type="molecule type" value="Genomic_DNA"/>
</dbReference>
<evidence type="ECO:0000313" key="2">
    <source>
        <dbReference type="EMBL" id="CEM08827.1"/>
    </source>
</evidence>
<feature type="region of interest" description="Disordered" evidence="1">
    <location>
        <begin position="1"/>
        <end position="28"/>
    </location>
</feature>
<dbReference type="AlphaFoldDB" id="A0A0G4F8F8"/>
<dbReference type="VEuPathDB" id="CryptoDB:Vbra_14740"/>
<evidence type="ECO:0000313" key="3">
    <source>
        <dbReference type="Proteomes" id="UP000041254"/>
    </source>
</evidence>
<dbReference type="Proteomes" id="UP000041254">
    <property type="component" value="Unassembled WGS sequence"/>
</dbReference>
<organism evidence="2 3">
    <name type="scientific">Vitrella brassicaformis (strain CCMP3155)</name>
    <dbReference type="NCBI Taxonomy" id="1169540"/>
    <lineage>
        <taxon>Eukaryota</taxon>
        <taxon>Sar</taxon>
        <taxon>Alveolata</taxon>
        <taxon>Colpodellida</taxon>
        <taxon>Vitrellaceae</taxon>
        <taxon>Vitrella</taxon>
    </lineage>
</organism>
<protein>
    <submittedName>
        <fullName evidence="2">Uncharacterized protein</fullName>
    </submittedName>
</protein>
<evidence type="ECO:0000256" key="1">
    <source>
        <dbReference type="SAM" id="MobiDB-lite"/>
    </source>
</evidence>
<keyword evidence="3" id="KW-1185">Reference proteome</keyword>
<name>A0A0G4F8F8_VITBC</name>
<accession>A0A0G4F8F8</accession>
<proteinExistence type="predicted"/>
<dbReference type="InParanoid" id="A0A0G4F8F8"/>
<feature type="compositionally biased region" description="Low complexity" evidence="1">
    <location>
        <begin position="58"/>
        <end position="72"/>
    </location>
</feature>
<gene>
    <name evidence="2" type="ORF">Vbra_14740</name>
</gene>
<feature type="compositionally biased region" description="Polar residues" evidence="1">
    <location>
        <begin position="18"/>
        <end position="28"/>
    </location>
</feature>
<feature type="region of interest" description="Disordered" evidence="1">
    <location>
        <begin position="42"/>
        <end position="81"/>
    </location>
</feature>
<reference evidence="2 3" key="1">
    <citation type="submission" date="2014-11" db="EMBL/GenBank/DDBJ databases">
        <authorList>
            <person name="Zhu J."/>
            <person name="Qi W."/>
            <person name="Song R."/>
        </authorList>
    </citation>
    <scope>NUCLEOTIDE SEQUENCE [LARGE SCALE GENOMIC DNA]</scope>
</reference>